<accession>A0A8U0IG32</accession>
<dbReference type="Proteomes" id="UP000830434">
    <property type="component" value="Chromosome"/>
</dbReference>
<gene>
    <name evidence="1" type="ORF">M0R88_11925</name>
</gene>
<reference evidence="1" key="1">
    <citation type="submission" date="2022-04" db="EMBL/GenBank/DDBJ databases">
        <title>Diverse halophilic archaea isolated from saline environments.</title>
        <authorList>
            <person name="Cui H.-L."/>
        </authorList>
    </citation>
    <scope>NUCLEOTIDE SEQUENCE</scope>
    <source>
        <strain evidence="1">XZYJT40</strain>
    </source>
</reference>
<dbReference type="PROSITE" id="PS51257">
    <property type="entry name" value="PROKAR_LIPOPROTEIN"/>
    <property type="match status" value="1"/>
</dbReference>
<dbReference type="GeneID" id="72190574"/>
<keyword evidence="2" id="KW-1185">Reference proteome</keyword>
<organism evidence="1 2">
    <name type="scientific">Halorussus gelatinilyticus</name>
    <dbReference type="NCBI Taxonomy" id="2937524"/>
    <lineage>
        <taxon>Archaea</taxon>
        <taxon>Methanobacteriati</taxon>
        <taxon>Methanobacteriota</taxon>
        <taxon>Stenosarchaea group</taxon>
        <taxon>Halobacteria</taxon>
        <taxon>Halobacteriales</taxon>
        <taxon>Haladaptataceae</taxon>
        <taxon>Halorussus</taxon>
    </lineage>
</organism>
<name>A0A8U0IG32_9EURY</name>
<protein>
    <submittedName>
        <fullName evidence="1">Uncharacterized protein</fullName>
    </submittedName>
</protein>
<evidence type="ECO:0000313" key="1">
    <source>
        <dbReference type="EMBL" id="UPV99233.1"/>
    </source>
</evidence>
<dbReference type="KEGG" id="haxz:M0R88_11925"/>
<dbReference type="EMBL" id="CP096658">
    <property type="protein sequence ID" value="UPV99233.1"/>
    <property type="molecule type" value="Genomic_DNA"/>
</dbReference>
<dbReference type="AlphaFoldDB" id="A0A8U0IG32"/>
<evidence type="ECO:0000313" key="2">
    <source>
        <dbReference type="Proteomes" id="UP000830434"/>
    </source>
</evidence>
<sequence>MSPDYRPSSDRPRREFLTKCGIGLVTALSTATAGCTSDLPPLGSQQRYGRVAVPPADAPEYRQWIPSPATLDAPVEQYYFGVLRPKDIPLDAPELVVARRAHAKTDLDYFGIGFENYDRLVTSSVGTVVEANFDRATVRQTITDSGYERSGEHRGYAVFSRSDVPRRVAVGDGVVVWTSEYRHAAPNLEALIDAGKGERPRYHEENAAVERLTSKAGGNAYLGVSTAIRGPADRPVMRADAFRFDDDTAYQVIHYLYEKTRVPTKSVLKSALKREEYRFADEADGFDVQFDGRLATVETRVPLRSTDRLDPEYQLPQVTWGTTYDRETESVTIRHEAGESVPAGRLFYDVDRPSRPGRIDERQLWTGTDTVAGGAETTIDLNGHPNATDVNLVYSTGGVSFHVLFGLDLRGDADE</sequence>
<proteinExistence type="predicted"/>
<dbReference type="RefSeq" id="WP_248653732.1">
    <property type="nucleotide sequence ID" value="NZ_CP096658.1"/>
</dbReference>